<dbReference type="KEGG" id="msum:OH143_00230"/>
<gene>
    <name evidence="2" type="ORF">OH143_00230</name>
</gene>
<dbReference type="EMBL" id="CP109831">
    <property type="protein sequence ID" value="UYU18549.1"/>
    <property type="molecule type" value="Genomic_DNA"/>
</dbReference>
<evidence type="ECO:0000313" key="3">
    <source>
        <dbReference type="Proteomes" id="UP001156196"/>
    </source>
</evidence>
<name>A0AAX3E8I7_9EURY</name>
<dbReference type="Gene3D" id="2.30.180.10">
    <property type="entry name" value="FAS1 domain"/>
    <property type="match status" value="1"/>
</dbReference>
<sequence>MRRWITLCACILALLAMPFAVTAAVIGDENATATPMGETGQMDNQTANMTIAAYIEQDENLTRLAEAVAVAGLYDTLNGEGPYTVFAPSNEAFDALGNDTVNQLMNETDNLTMVLQYHVVEGEYLSANFTNMTDEQAGQENQTAGNESEGGVLDIFSGLLGGENETASENMSTLVTLAGEDLNVSATDGEVMVENATVTVADINTTNGVIHIIDLVLVPPGVNLTAGGETPTTMPAGETPTTPMGEMTTMPVGETPAATMAENQSALIGIVQ</sequence>
<proteinExistence type="predicted"/>
<dbReference type="RefSeq" id="WP_011844044.1">
    <property type="nucleotide sequence ID" value="NZ_CP109831.1"/>
</dbReference>
<evidence type="ECO:0000259" key="1">
    <source>
        <dbReference type="PROSITE" id="PS50213"/>
    </source>
</evidence>
<dbReference type="InterPro" id="IPR036378">
    <property type="entry name" value="FAS1_dom_sf"/>
</dbReference>
<evidence type="ECO:0000313" key="2">
    <source>
        <dbReference type="EMBL" id="UYU18549.1"/>
    </source>
</evidence>
<dbReference type="PANTHER" id="PTHR10900">
    <property type="entry name" value="PERIOSTIN-RELATED"/>
    <property type="match status" value="1"/>
</dbReference>
<accession>A0AAX3E8I7</accession>
<feature type="domain" description="FAS1" evidence="1">
    <location>
        <begin position="48"/>
        <end position="217"/>
    </location>
</feature>
<dbReference type="AlphaFoldDB" id="A0AAX3E8I7"/>
<protein>
    <submittedName>
        <fullName evidence="2">Fasciclin domain-containing protein</fullName>
    </submittedName>
</protein>
<dbReference type="GeneID" id="4845912"/>
<dbReference type="PROSITE" id="PS50213">
    <property type="entry name" value="FAS1"/>
    <property type="match status" value="1"/>
</dbReference>
<dbReference type="Pfam" id="PF02469">
    <property type="entry name" value="Fasciclin"/>
    <property type="match status" value="2"/>
</dbReference>
<dbReference type="InterPro" id="IPR050904">
    <property type="entry name" value="Adhesion/Biosynth-related"/>
</dbReference>
<dbReference type="SMART" id="SM00554">
    <property type="entry name" value="FAS1"/>
    <property type="match status" value="1"/>
</dbReference>
<keyword evidence="3" id="KW-1185">Reference proteome</keyword>
<organism evidence="2 3">
    <name type="scientific">Methanoculleus submarinus</name>
    <dbReference type="NCBI Taxonomy" id="204050"/>
    <lineage>
        <taxon>Archaea</taxon>
        <taxon>Methanobacteriati</taxon>
        <taxon>Methanobacteriota</taxon>
        <taxon>Stenosarchaea group</taxon>
        <taxon>Methanomicrobia</taxon>
        <taxon>Methanomicrobiales</taxon>
        <taxon>Methanomicrobiaceae</taxon>
        <taxon>Methanoculleus</taxon>
    </lineage>
</organism>
<dbReference type="Proteomes" id="UP001156196">
    <property type="component" value="Chromosome"/>
</dbReference>
<dbReference type="GeneID" id="76729272"/>
<dbReference type="InterPro" id="IPR000782">
    <property type="entry name" value="FAS1_domain"/>
</dbReference>
<reference evidence="2" key="1">
    <citation type="submission" date="2022-10" db="EMBL/GenBank/DDBJ databases">
        <title>Complete genome of Methanoculleus submarinus DSM 15122.</title>
        <authorList>
            <person name="Chen S.-C."/>
            <person name="Lai S.-J."/>
            <person name="You Y.-T."/>
        </authorList>
    </citation>
    <scope>NUCLEOTIDE SEQUENCE</scope>
    <source>
        <strain evidence="2">DSM 15122</strain>
    </source>
</reference>
<dbReference type="GO" id="GO:0005615">
    <property type="term" value="C:extracellular space"/>
    <property type="evidence" value="ECO:0007669"/>
    <property type="project" value="TreeGrafter"/>
</dbReference>
<dbReference type="SUPFAM" id="SSF82153">
    <property type="entry name" value="FAS1 domain"/>
    <property type="match status" value="1"/>
</dbReference>
<dbReference type="PANTHER" id="PTHR10900:SF77">
    <property type="entry name" value="FI19380P1"/>
    <property type="match status" value="1"/>
</dbReference>